<protein>
    <recommendedName>
        <fullName evidence="4">Intradiol ring-cleavage dioxygenases domain-containing protein</fullName>
    </recommendedName>
</protein>
<dbReference type="EMBL" id="SRPY01000121">
    <property type="protein sequence ID" value="KAG5928344.1"/>
    <property type="molecule type" value="Genomic_DNA"/>
</dbReference>
<dbReference type="PANTHER" id="PTHR33711">
    <property type="entry name" value="DIOXYGENASE, PUTATIVE (AFU_ORTHOLOGUE AFUA_2G02910)-RELATED"/>
    <property type="match status" value="1"/>
</dbReference>
<evidence type="ECO:0000259" key="4">
    <source>
        <dbReference type="Pfam" id="PF00775"/>
    </source>
</evidence>
<gene>
    <name evidence="5" type="ORF">E4U42_000790</name>
</gene>
<evidence type="ECO:0000256" key="3">
    <source>
        <dbReference type="ARBA" id="ARBA00023002"/>
    </source>
</evidence>
<name>A0A8K0JAD1_9HYPO</name>
<dbReference type="Gene3D" id="2.60.130.10">
    <property type="entry name" value="Aromatic compound dioxygenase"/>
    <property type="match status" value="1"/>
</dbReference>
<evidence type="ECO:0000256" key="2">
    <source>
        <dbReference type="ARBA" id="ARBA00022964"/>
    </source>
</evidence>
<evidence type="ECO:0000313" key="5">
    <source>
        <dbReference type="EMBL" id="KAG5928344.1"/>
    </source>
</evidence>
<comment type="similarity">
    <text evidence="1">Belongs to the intradiol ring-cleavage dioxygenase family.</text>
</comment>
<proteinExistence type="inferred from homology"/>
<organism evidence="5 6">
    <name type="scientific">Claviceps africana</name>
    <dbReference type="NCBI Taxonomy" id="83212"/>
    <lineage>
        <taxon>Eukaryota</taxon>
        <taxon>Fungi</taxon>
        <taxon>Dikarya</taxon>
        <taxon>Ascomycota</taxon>
        <taxon>Pezizomycotina</taxon>
        <taxon>Sordariomycetes</taxon>
        <taxon>Hypocreomycetidae</taxon>
        <taxon>Hypocreales</taxon>
        <taxon>Clavicipitaceae</taxon>
        <taxon>Claviceps</taxon>
    </lineage>
</organism>
<comment type="caution">
    <text evidence="5">The sequence shown here is derived from an EMBL/GenBank/DDBJ whole genome shotgun (WGS) entry which is preliminary data.</text>
</comment>
<keyword evidence="3" id="KW-0560">Oxidoreductase</keyword>
<keyword evidence="2" id="KW-0223">Dioxygenase</keyword>
<dbReference type="SUPFAM" id="SSF49482">
    <property type="entry name" value="Aromatic compound dioxygenase"/>
    <property type="match status" value="1"/>
</dbReference>
<dbReference type="InterPro" id="IPR015889">
    <property type="entry name" value="Intradiol_dOase_core"/>
</dbReference>
<dbReference type="GO" id="GO:0008199">
    <property type="term" value="F:ferric iron binding"/>
    <property type="evidence" value="ECO:0007669"/>
    <property type="project" value="InterPro"/>
</dbReference>
<dbReference type="Pfam" id="PF00775">
    <property type="entry name" value="Dioxygenase_C"/>
    <property type="match status" value="1"/>
</dbReference>
<dbReference type="GO" id="GO:0016702">
    <property type="term" value="F:oxidoreductase activity, acting on single donors with incorporation of molecular oxygen, incorporation of two atoms of oxygen"/>
    <property type="evidence" value="ECO:0007669"/>
    <property type="project" value="InterPro"/>
</dbReference>
<evidence type="ECO:0000256" key="1">
    <source>
        <dbReference type="ARBA" id="ARBA00007825"/>
    </source>
</evidence>
<dbReference type="Proteomes" id="UP000811619">
    <property type="component" value="Unassembled WGS sequence"/>
</dbReference>
<reference evidence="5" key="1">
    <citation type="journal article" date="2020" name="bioRxiv">
        <title>Whole genome comparisons of ergot fungi reveals the divergence and evolution of species within the genus Claviceps are the result of varying mechanisms driving genome evolution and host range expansion.</title>
        <authorList>
            <person name="Wyka S.A."/>
            <person name="Mondo S.J."/>
            <person name="Liu M."/>
            <person name="Dettman J."/>
            <person name="Nalam V."/>
            <person name="Broders K.D."/>
        </authorList>
    </citation>
    <scope>NUCLEOTIDE SEQUENCE</scope>
    <source>
        <strain evidence="5">CCC 489</strain>
    </source>
</reference>
<dbReference type="AlphaFoldDB" id="A0A8K0JAD1"/>
<evidence type="ECO:0000313" key="6">
    <source>
        <dbReference type="Proteomes" id="UP000811619"/>
    </source>
</evidence>
<dbReference type="OrthoDB" id="5238185at2759"/>
<dbReference type="InterPro" id="IPR000627">
    <property type="entry name" value="Intradiol_dOase_C"/>
</dbReference>
<feature type="domain" description="Intradiol ring-cleavage dioxygenases" evidence="4">
    <location>
        <begin position="41"/>
        <end position="97"/>
    </location>
</feature>
<dbReference type="InterPro" id="IPR050770">
    <property type="entry name" value="Intradiol_RC_Dioxygenase"/>
</dbReference>
<sequence>MHGTISDLLTGKPIPGAVLDIWQASANNLRGKFTADDKGRLMDRHSMRPAHIHTMVTRPDSRTCTAQLYPKDDPWLETDTVFAVKKDLVVDLRPYEDSYAGG</sequence>
<accession>A0A8K0JAD1</accession>
<keyword evidence="6" id="KW-1185">Reference proteome</keyword>
<dbReference type="PANTHER" id="PTHR33711:SF5">
    <property type="entry name" value="INTRADIOL RING-CLEAVAGE DIOXYGENASE PRCA"/>
    <property type="match status" value="1"/>
</dbReference>